<proteinExistence type="predicted"/>
<dbReference type="EMBL" id="JALJOV010000627">
    <property type="protein sequence ID" value="KAK9862292.1"/>
    <property type="molecule type" value="Genomic_DNA"/>
</dbReference>
<sequence>MLDAACLPVNEDGLEVQAQLRKHGRLAARLLSGDSSLCQKLGNGHVWLPANNWNQATPGLQWPPCREAEPYSNLLLAGPTVVDAGTLVSQPLVPGRLEDVMGCSWCHDGRHIVVLLAAPGQMARDGPTSMARQLCVVKVVTGMPPTMTAAPRACDTFAPCFGNIDMCWRAPLDKLMAPEADAVLLLESQRAAIVCELPSMEVRA</sequence>
<protein>
    <submittedName>
        <fullName evidence="1">Uncharacterized protein</fullName>
    </submittedName>
</protein>
<dbReference type="AlphaFoldDB" id="A0AAW1T0V2"/>
<comment type="caution">
    <text evidence="1">The sequence shown here is derived from an EMBL/GenBank/DDBJ whole genome shotgun (WGS) entry which is preliminary data.</text>
</comment>
<organism evidence="1 2">
    <name type="scientific">Apatococcus fuscideae</name>
    <dbReference type="NCBI Taxonomy" id="2026836"/>
    <lineage>
        <taxon>Eukaryota</taxon>
        <taxon>Viridiplantae</taxon>
        <taxon>Chlorophyta</taxon>
        <taxon>core chlorophytes</taxon>
        <taxon>Trebouxiophyceae</taxon>
        <taxon>Chlorellales</taxon>
        <taxon>Chlorellaceae</taxon>
        <taxon>Apatococcus</taxon>
    </lineage>
</organism>
<name>A0AAW1T0V2_9CHLO</name>
<gene>
    <name evidence="1" type="ORF">WJX84_001180</name>
</gene>
<evidence type="ECO:0000313" key="1">
    <source>
        <dbReference type="EMBL" id="KAK9862292.1"/>
    </source>
</evidence>
<evidence type="ECO:0000313" key="2">
    <source>
        <dbReference type="Proteomes" id="UP001485043"/>
    </source>
</evidence>
<reference evidence="1 2" key="1">
    <citation type="journal article" date="2024" name="Nat. Commun.">
        <title>Phylogenomics reveals the evolutionary origins of lichenization in chlorophyte algae.</title>
        <authorList>
            <person name="Puginier C."/>
            <person name="Libourel C."/>
            <person name="Otte J."/>
            <person name="Skaloud P."/>
            <person name="Haon M."/>
            <person name="Grisel S."/>
            <person name="Petersen M."/>
            <person name="Berrin J.G."/>
            <person name="Delaux P.M."/>
            <person name="Dal Grande F."/>
            <person name="Keller J."/>
        </authorList>
    </citation>
    <scope>NUCLEOTIDE SEQUENCE [LARGE SCALE GENOMIC DNA]</scope>
    <source>
        <strain evidence="1 2">SAG 2523</strain>
    </source>
</reference>
<accession>A0AAW1T0V2</accession>
<dbReference type="Proteomes" id="UP001485043">
    <property type="component" value="Unassembled WGS sequence"/>
</dbReference>
<keyword evidence="2" id="KW-1185">Reference proteome</keyword>